<proteinExistence type="predicted"/>
<sequence>SRNYLLRSRPRRPGEAMLVEYKTHSFRPSGHLHDDMVQSAMTDLLLRVWRA</sequence>
<name>A0ABR3DCR1_NEUIN</name>
<feature type="non-terminal residue" evidence="1">
    <location>
        <position position="1"/>
    </location>
</feature>
<accession>A0ABR3DCR1</accession>
<dbReference type="Proteomes" id="UP001451303">
    <property type="component" value="Unassembled WGS sequence"/>
</dbReference>
<dbReference type="EMBL" id="JAVLET010000004">
    <property type="protein sequence ID" value="KAL0470456.1"/>
    <property type="molecule type" value="Genomic_DNA"/>
</dbReference>
<keyword evidence="2" id="KW-1185">Reference proteome</keyword>
<gene>
    <name evidence="1" type="ORF">QR685DRAFT_442493</name>
</gene>
<evidence type="ECO:0000313" key="1">
    <source>
        <dbReference type="EMBL" id="KAL0470456.1"/>
    </source>
</evidence>
<protein>
    <submittedName>
        <fullName evidence="1">Uncharacterized protein</fullName>
    </submittedName>
</protein>
<reference evidence="1 2" key="1">
    <citation type="submission" date="2023-09" db="EMBL/GenBank/DDBJ databases">
        <title>Multi-omics analysis of a traditional fermented food reveals byproduct-associated fungal strains for waste-to-food upcycling.</title>
        <authorList>
            <consortium name="Lawrence Berkeley National Laboratory"/>
            <person name="Rekdal V.M."/>
            <person name="Villalobos-Escobedo J.M."/>
            <person name="Rodriguez-Valeron N."/>
            <person name="Garcia M.O."/>
            <person name="Vasquez D.P."/>
            <person name="Damayanti I."/>
            <person name="Sorensen P.M."/>
            <person name="Baidoo E.E."/>
            <person name="De Carvalho A.C."/>
            <person name="Riley R."/>
            <person name="Lipzen A."/>
            <person name="He G."/>
            <person name="Yan M."/>
            <person name="Haridas S."/>
            <person name="Daum C."/>
            <person name="Yoshinaga Y."/>
            <person name="Ng V."/>
            <person name="Grigoriev I.V."/>
            <person name="Munk R."/>
            <person name="Nuraida L."/>
            <person name="Wijaya C.H."/>
            <person name="Morales P.-C."/>
            <person name="Keasling J.D."/>
        </authorList>
    </citation>
    <scope>NUCLEOTIDE SEQUENCE [LARGE SCALE GENOMIC DNA]</scope>
    <source>
        <strain evidence="1 2">FGSC 2613</strain>
    </source>
</reference>
<comment type="caution">
    <text evidence="1">The sequence shown here is derived from an EMBL/GenBank/DDBJ whole genome shotgun (WGS) entry which is preliminary data.</text>
</comment>
<evidence type="ECO:0000313" key="2">
    <source>
        <dbReference type="Proteomes" id="UP001451303"/>
    </source>
</evidence>
<organism evidence="1 2">
    <name type="scientific">Neurospora intermedia</name>
    <dbReference type="NCBI Taxonomy" id="5142"/>
    <lineage>
        <taxon>Eukaryota</taxon>
        <taxon>Fungi</taxon>
        <taxon>Dikarya</taxon>
        <taxon>Ascomycota</taxon>
        <taxon>Pezizomycotina</taxon>
        <taxon>Sordariomycetes</taxon>
        <taxon>Sordariomycetidae</taxon>
        <taxon>Sordariales</taxon>
        <taxon>Sordariaceae</taxon>
        <taxon>Neurospora</taxon>
    </lineage>
</organism>